<comment type="subcellular location">
    <subcellularLocation>
        <location evidence="2">Gas vesicle</location>
    </subcellularLocation>
</comment>
<dbReference type="PANTHER" id="PTHR36852:SF1">
    <property type="entry name" value="PROTEIN GVPL 2"/>
    <property type="match status" value="1"/>
</dbReference>
<dbReference type="AlphaFoldDB" id="A0AAC9NKJ2"/>
<sequence length="272" mass="31720">MVKKVYLYGLVPTSEYEESVLPEKRGFDDEEVIHALPMGEITAILCKLDSNAYTESFIEEKMNNDLEWLQKKAFHHHEVLMLLNKLYTVIPLSFCTIYNNEDSLITSISSQMDQLTESISRIYGKEEWNVKVFSNDEILKKKVSDSNSTIEAKRKEISSLPPGKQFFEKKKLDQLVERELEKEREQLCGHIHDELTAYAVQADVKKNWDKKATGRKENMSWNSVYLLEQNEVNRFLEEVKIQEQKMGELGLQMEATGPWPAYHFSRLGQMKK</sequence>
<dbReference type="GO" id="GO:0031411">
    <property type="term" value="C:gas vesicle"/>
    <property type="evidence" value="ECO:0007669"/>
    <property type="project" value="UniProtKB-SubCell"/>
</dbReference>
<dbReference type="GeneID" id="71514131"/>
<organism evidence="4 5">
    <name type="scientific">Virgibacillus halodenitrificans</name>
    <name type="common">Bacillus halodenitrificans</name>
    <dbReference type="NCBI Taxonomy" id="1482"/>
    <lineage>
        <taxon>Bacteria</taxon>
        <taxon>Bacillati</taxon>
        <taxon>Bacillota</taxon>
        <taxon>Bacilli</taxon>
        <taxon>Bacillales</taxon>
        <taxon>Bacillaceae</taxon>
        <taxon>Virgibacillus</taxon>
    </lineage>
</organism>
<keyword evidence="1" id="KW-0304">Gas vesicle</keyword>
<dbReference type="Pfam" id="PF06386">
    <property type="entry name" value="GvpL_GvpF"/>
    <property type="match status" value="1"/>
</dbReference>
<gene>
    <name evidence="4" type="ORF">BME96_07005</name>
</gene>
<dbReference type="InterPro" id="IPR009430">
    <property type="entry name" value="GvpL/GvpF"/>
</dbReference>
<evidence type="ECO:0000256" key="2">
    <source>
        <dbReference type="ARBA" id="ARBA00035108"/>
    </source>
</evidence>
<dbReference type="Proteomes" id="UP000182945">
    <property type="component" value="Chromosome"/>
</dbReference>
<dbReference type="PANTHER" id="PTHR36852">
    <property type="entry name" value="PROTEIN GVPL 2"/>
    <property type="match status" value="1"/>
</dbReference>
<accession>A0AAC9NKJ2</accession>
<dbReference type="GO" id="GO:0031412">
    <property type="term" value="P:gas vesicle organization"/>
    <property type="evidence" value="ECO:0007669"/>
    <property type="project" value="InterPro"/>
</dbReference>
<protein>
    <submittedName>
        <fullName evidence="4">Gas vesicle protein GvpL</fullName>
    </submittedName>
</protein>
<evidence type="ECO:0000313" key="4">
    <source>
        <dbReference type="EMBL" id="APC47935.1"/>
    </source>
</evidence>
<evidence type="ECO:0000256" key="1">
    <source>
        <dbReference type="ARBA" id="ARBA00022987"/>
    </source>
</evidence>
<dbReference type="KEGG" id="vhl:BME96_07005"/>
<dbReference type="RefSeq" id="WP_071648752.1">
    <property type="nucleotide sequence ID" value="NZ_CP017962.1"/>
</dbReference>
<comment type="similarity">
    <text evidence="3">Belongs to the gas vesicle GvpF/GvpL family.</text>
</comment>
<evidence type="ECO:0000313" key="5">
    <source>
        <dbReference type="Proteomes" id="UP000182945"/>
    </source>
</evidence>
<proteinExistence type="inferred from homology"/>
<reference evidence="4 5" key="1">
    <citation type="submission" date="2016-11" db="EMBL/GenBank/DDBJ databases">
        <title>Complete genome sequencing of Virgibacillus halodenitrificans PDB-F2.</title>
        <authorList>
            <person name="Sun Z."/>
            <person name="Zhou Y."/>
            <person name="Li H."/>
        </authorList>
    </citation>
    <scope>NUCLEOTIDE SEQUENCE [LARGE SCALE GENOMIC DNA]</scope>
    <source>
        <strain evidence="4 5">PDB-F2</strain>
    </source>
</reference>
<dbReference type="EMBL" id="CP017962">
    <property type="protein sequence ID" value="APC47935.1"/>
    <property type="molecule type" value="Genomic_DNA"/>
</dbReference>
<evidence type="ECO:0000256" key="3">
    <source>
        <dbReference type="ARBA" id="ARBA00035643"/>
    </source>
</evidence>
<name>A0AAC9NKJ2_VIRHA</name>